<dbReference type="RefSeq" id="WP_281804299.1">
    <property type="nucleotide sequence ID" value="NZ_BSEC01000001.1"/>
</dbReference>
<accession>A0A9W6LT27</accession>
<evidence type="ECO:0008006" key="3">
    <source>
        <dbReference type="Google" id="ProtNLM"/>
    </source>
</evidence>
<dbReference type="Proteomes" id="UP001144323">
    <property type="component" value="Unassembled WGS sequence"/>
</dbReference>
<organism evidence="1 2">
    <name type="scientific">Methylocystis echinoides</name>
    <dbReference type="NCBI Taxonomy" id="29468"/>
    <lineage>
        <taxon>Bacteria</taxon>
        <taxon>Pseudomonadati</taxon>
        <taxon>Pseudomonadota</taxon>
        <taxon>Alphaproteobacteria</taxon>
        <taxon>Hyphomicrobiales</taxon>
        <taxon>Methylocystaceae</taxon>
        <taxon>Methylocystis</taxon>
    </lineage>
</organism>
<keyword evidence="2" id="KW-1185">Reference proteome</keyword>
<sequence length="77" mass="8377">MHDQKYLRRKDAAEYLKAVWGFGSAQTLAKLACHGGGPAFHRAGSVVLYTRDALDKWAESRIGPELKSTSEAVGETA</sequence>
<gene>
    <name evidence="1" type="ORF">LMG27198_32870</name>
</gene>
<evidence type="ECO:0000313" key="1">
    <source>
        <dbReference type="EMBL" id="GLI94295.1"/>
    </source>
</evidence>
<comment type="caution">
    <text evidence="1">The sequence shown here is derived from an EMBL/GenBank/DDBJ whole genome shotgun (WGS) entry which is preliminary data.</text>
</comment>
<protein>
    <recommendedName>
        <fullName evidence="3">DNA-binding protein</fullName>
    </recommendedName>
</protein>
<dbReference type="AlphaFoldDB" id="A0A9W6LT27"/>
<reference evidence="1" key="1">
    <citation type="journal article" date="2023" name="Int. J. Syst. Evol. Microbiol.">
        <title>Methylocystis iwaonis sp. nov., a type II methane-oxidizing bacterium from surface soil of a rice paddy field in Japan, and emended description of the genus Methylocystis (ex Whittenbury et al. 1970) Bowman et al. 1993.</title>
        <authorList>
            <person name="Kaise H."/>
            <person name="Sawadogo J.B."/>
            <person name="Alam M.S."/>
            <person name="Ueno C."/>
            <person name="Dianou D."/>
            <person name="Shinjo R."/>
            <person name="Asakawa S."/>
        </authorList>
    </citation>
    <scope>NUCLEOTIDE SEQUENCE</scope>
    <source>
        <strain evidence="1">LMG27198</strain>
    </source>
</reference>
<evidence type="ECO:0000313" key="2">
    <source>
        <dbReference type="Proteomes" id="UP001144323"/>
    </source>
</evidence>
<name>A0A9W6LT27_9HYPH</name>
<proteinExistence type="predicted"/>
<dbReference type="EMBL" id="BSEC01000001">
    <property type="protein sequence ID" value="GLI94295.1"/>
    <property type="molecule type" value="Genomic_DNA"/>
</dbReference>